<keyword evidence="2" id="KW-1185">Reference proteome</keyword>
<protein>
    <submittedName>
        <fullName evidence="1">Uncharacterized protein</fullName>
    </submittedName>
</protein>
<gene>
    <name evidence="1" type="ORF">Vadar_031108</name>
</gene>
<evidence type="ECO:0000313" key="1">
    <source>
        <dbReference type="EMBL" id="KAH7835914.1"/>
    </source>
</evidence>
<reference evidence="1 2" key="1">
    <citation type="journal article" date="2021" name="Hortic Res">
        <title>High-quality reference genome and annotation aids understanding of berry development for evergreen blueberry (Vaccinium darrowii).</title>
        <authorList>
            <person name="Yu J."/>
            <person name="Hulse-Kemp A.M."/>
            <person name="Babiker E."/>
            <person name="Staton M."/>
        </authorList>
    </citation>
    <scope>NUCLEOTIDE SEQUENCE [LARGE SCALE GENOMIC DNA]</scope>
    <source>
        <strain evidence="2">cv. NJ 8807/NJ 8810</strain>
        <tissue evidence="1">Young leaf</tissue>
    </source>
</reference>
<name>A0ACB7X5V1_9ERIC</name>
<accession>A0ACB7X5V1</accession>
<organism evidence="1 2">
    <name type="scientific">Vaccinium darrowii</name>
    <dbReference type="NCBI Taxonomy" id="229202"/>
    <lineage>
        <taxon>Eukaryota</taxon>
        <taxon>Viridiplantae</taxon>
        <taxon>Streptophyta</taxon>
        <taxon>Embryophyta</taxon>
        <taxon>Tracheophyta</taxon>
        <taxon>Spermatophyta</taxon>
        <taxon>Magnoliopsida</taxon>
        <taxon>eudicotyledons</taxon>
        <taxon>Gunneridae</taxon>
        <taxon>Pentapetalae</taxon>
        <taxon>asterids</taxon>
        <taxon>Ericales</taxon>
        <taxon>Ericaceae</taxon>
        <taxon>Vaccinioideae</taxon>
        <taxon>Vaccinieae</taxon>
        <taxon>Vaccinium</taxon>
    </lineage>
</organism>
<dbReference type="Proteomes" id="UP000828048">
    <property type="component" value="Chromosome 2"/>
</dbReference>
<proteinExistence type="predicted"/>
<comment type="caution">
    <text evidence="1">The sequence shown here is derived from an EMBL/GenBank/DDBJ whole genome shotgun (WGS) entry which is preliminary data.</text>
</comment>
<sequence>MHGSNCLAPPAKVISVLSANGYLGFIDGTTVMPCQGYIGSNCLSPLAKHGAKKVVISAPSKYAPVFVIAVNKKEYKTDLYIVSNASCTTNTTPNIAFTGGIINARKMDYNRH</sequence>
<evidence type="ECO:0000313" key="2">
    <source>
        <dbReference type="Proteomes" id="UP000828048"/>
    </source>
</evidence>
<dbReference type="EMBL" id="CM037152">
    <property type="protein sequence ID" value="KAH7835914.1"/>
    <property type="molecule type" value="Genomic_DNA"/>
</dbReference>